<dbReference type="AlphaFoldDB" id="A0A2I0HRN0"/>
<reference evidence="4 5" key="1">
    <citation type="submission" date="2017-11" db="EMBL/GenBank/DDBJ databases">
        <title>De-novo sequencing of pomegranate (Punica granatum L.) genome.</title>
        <authorList>
            <person name="Akparov Z."/>
            <person name="Amiraslanov A."/>
            <person name="Hajiyeva S."/>
            <person name="Abbasov M."/>
            <person name="Kaur K."/>
            <person name="Hamwieh A."/>
            <person name="Solovyev V."/>
            <person name="Salamov A."/>
            <person name="Braich B."/>
            <person name="Kosarev P."/>
            <person name="Mahmoud A."/>
            <person name="Hajiyev E."/>
            <person name="Babayeva S."/>
            <person name="Izzatullayeva V."/>
            <person name="Mammadov A."/>
            <person name="Mammadov A."/>
            <person name="Sharifova S."/>
            <person name="Ojaghi J."/>
            <person name="Eynullazada K."/>
            <person name="Bayramov B."/>
            <person name="Abdulazimova A."/>
            <person name="Shahmuradov I."/>
        </authorList>
    </citation>
    <scope>NUCLEOTIDE SEQUENCE [LARGE SCALE GENOMIC DNA]</scope>
    <source>
        <strain evidence="5">cv. AG2017</strain>
        <tissue evidence="4">Leaf</tissue>
    </source>
</reference>
<dbReference type="GO" id="GO:0005739">
    <property type="term" value="C:mitochondrion"/>
    <property type="evidence" value="ECO:0007669"/>
    <property type="project" value="TreeGrafter"/>
</dbReference>
<organism evidence="4 5">
    <name type="scientific">Punica granatum</name>
    <name type="common">Pomegranate</name>
    <dbReference type="NCBI Taxonomy" id="22663"/>
    <lineage>
        <taxon>Eukaryota</taxon>
        <taxon>Viridiplantae</taxon>
        <taxon>Streptophyta</taxon>
        <taxon>Embryophyta</taxon>
        <taxon>Tracheophyta</taxon>
        <taxon>Spermatophyta</taxon>
        <taxon>Magnoliopsida</taxon>
        <taxon>eudicotyledons</taxon>
        <taxon>Gunneridae</taxon>
        <taxon>Pentapetalae</taxon>
        <taxon>rosids</taxon>
        <taxon>malvids</taxon>
        <taxon>Myrtales</taxon>
        <taxon>Lythraceae</taxon>
        <taxon>Punica</taxon>
    </lineage>
</organism>
<dbReference type="PANTHER" id="PTHR45717">
    <property type="entry name" value="OS12G0527900 PROTEIN"/>
    <property type="match status" value="1"/>
</dbReference>
<evidence type="ECO:0000256" key="3">
    <source>
        <dbReference type="SAM" id="MobiDB-lite"/>
    </source>
</evidence>
<dbReference type="PANTHER" id="PTHR45717:SF8">
    <property type="entry name" value="OS01G0301000 PROTEIN"/>
    <property type="match status" value="1"/>
</dbReference>
<name>A0A2I0HRN0_PUNGR</name>
<dbReference type="EMBL" id="PGOL01006240">
    <property type="protein sequence ID" value="PKI33916.1"/>
    <property type="molecule type" value="Genomic_DNA"/>
</dbReference>
<dbReference type="Proteomes" id="UP000233551">
    <property type="component" value="Unassembled WGS sequence"/>
</dbReference>
<protein>
    <submittedName>
        <fullName evidence="4">Uncharacterized protein</fullName>
    </submittedName>
</protein>
<comment type="caution">
    <text evidence="4">The sequence shown here is derived from an EMBL/GenBank/DDBJ whole genome shotgun (WGS) entry which is preliminary data.</text>
</comment>
<evidence type="ECO:0000313" key="4">
    <source>
        <dbReference type="EMBL" id="PKI33916.1"/>
    </source>
</evidence>
<feature type="region of interest" description="Disordered" evidence="3">
    <location>
        <begin position="19"/>
        <end position="51"/>
    </location>
</feature>
<proteinExistence type="inferred from homology"/>
<dbReference type="STRING" id="22663.A0A2I0HRN0"/>
<sequence>MLADTSALTNVESANDVVYPLRPSNAPTTAKPSPKPPSSANGSWGSKMSTGRPVATKLSQLWQRGTAAAAARSMPNKQRSLIKKLAEGKPVSKPDLVNIIKDLRKDCKYEYALQSYACIDDVERTERVYHKMLGNYASLCDWTTYSTLASLYVKAGLTEKAESALKKLESVVEPKEREAYHHLITLYAGLNNLGEVQRVWASLKAAYLINNSSYVAMLSSLHRLKDFEGLRKVFEESV</sequence>
<evidence type="ECO:0000256" key="2">
    <source>
        <dbReference type="ARBA" id="ARBA00022737"/>
    </source>
</evidence>
<dbReference type="InterPro" id="IPR002885">
    <property type="entry name" value="PPR_rpt"/>
</dbReference>
<keyword evidence="2" id="KW-0677">Repeat</keyword>
<evidence type="ECO:0000256" key="1">
    <source>
        <dbReference type="ARBA" id="ARBA00007626"/>
    </source>
</evidence>
<evidence type="ECO:0000313" key="5">
    <source>
        <dbReference type="Proteomes" id="UP000233551"/>
    </source>
</evidence>
<dbReference type="InterPro" id="IPR011990">
    <property type="entry name" value="TPR-like_helical_dom_sf"/>
</dbReference>
<accession>A0A2I0HRN0</accession>
<dbReference type="Pfam" id="PF01535">
    <property type="entry name" value="PPR"/>
    <property type="match status" value="1"/>
</dbReference>
<dbReference type="GO" id="GO:0003729">
    <property type="term" value="F:mRNA binding"/>
    <property type="evidence" value="ECO:0007669"/>
    <property type="project" value="UniProtKB-ARBA"/>
</dbReference>
<dbReference type="Gene3D" id="1.25.40.10">
    <property type="entry name" value="Tetratricopeptide repeat domain"/>
    <property type="match status" value="1"/>
</dbReference>
<keyword evidence="5" id="KW-1185">Reference proteome</keyword>
<comment type="similarity">
    <text evidence="1">Belongs to the PPR family. P subfamily.</text>
</comment>
<gene>
    <name evidence="4" type="ORF">CRG98_045698</name>
</gene>